<feature type="signal peptide" evidence="2">
    <location>
        <begin position="1"/>
        <end position="23"/>
    </location>
</feature>
<dbReference type="RefSeq" id="WP_130447391.1">
    <property type="nucleotide sequence ID" value="NZ_SHKR01000015.1"/>
</dbReference>
<dbReference type="PROSITE" id="PS51257">
    <property type="entry name" value="PROKAR_LIPOPROTEIN"/>
    <property type="match status" value="1"/>
</dbReference>
<dbReference type="AlphaFoldDB" id="A0A4Q7WLD4"/>
<proteinExistence type="predicted"/>
<keyword evidence="4" id="KW-1185">Reference proteome</keyword>
<evidence type="ECO:0000256" key="1">
    <source>
        <dbReference type="SAM" id="MobiDB-lite"/>
    </source>
</evidence>
<name>A0A4Q7WLD4_9ACTN</name>
<keyword evidence="2" id="KW-0732">Signal</keyword>
<feature type="chain" id="PRO_5038502672" description="Exo-alpha-sialidase" evidence="2">
    <location>
        <begin position="24"/>
        <end position="797"/>
    </location>
</feature>
<reference evidence="3 4" key="1">
    <citation type="journal article" date="2015" name="Stand. Genomic Sci.">
        <title>Genomic Encyclopedia of Bacterial and Archaeal Type Strains, Phase III: the genomes of soil and plant-associated and newly described type strains.</title>
        <authorList>
            <person name="Whitman W.B."/>
            <person name="Woyke T."/>
            <person name="Klenk H.P."/>
            <person name="Zhou Y."/>
            <person name="Lilburn T.G."/>
            <person name="Beck B.J."/>
            <person name="De Vos P."/>
            <person name="Vandamme P."/>
            <person name="Eisen J.A."/>
            <person name="Garrity G."/>
            <person name="Hugenholtz P."/>
            <person name="Kyrpides N.C."/>
        </authorList>
    </citation>
    <scope>NUCLEOTIDE SEQUENCE [LARGE SCALE GENOMIC DNA]</scope>
    <source>
        <strain evidence="3 4">VKM Ac-2540</strain>
    </source>
</reference>
<dbReference type="SUPFAM" id="SSF110296">
    <property type="entry name" value="Oligoxyloglucan reducing end-specific cellobiohydrolase"/>
    <property type="match status" value="1"/>
</dbReference>
<dbReference type="EMBL" id="SHKR01000015">
    <property type="protein sequence ID" value="RZU10882.1"/>
    <property type="molecule type" value="Genomic_DNA"/>
</dbReference>
<dbReference type="Proteomes" id="UP000292027">
    <property type="component" value="Unassembled WGS sequence"/>
</dbReference>
<comment type="caution">
    <text evidence="3">The sequence shown here is derived from an EMBL/GenBank/DDBJ whole genome shotgun (WGS) entry which is preliminary data.</text>
</comment>
<dbReference type="SUPFAM" id="SSF50939">
    <property type="entry name" value="Sialidases"/>
    <property type="match status" value="1"/>
</dbReference>
<gene>
    <name evidence="3" type="ORF">EV645_6038</name>
</gene>
<evidence type="ECO:0000256" key="2">
    <source>
        <dbReference type="SAM" id="SignalP"/>
    </source>
</evidence>
<evidence type="ECO:0000313" key="4">
    <source>
        <dbReference type="Proteomes" id="UP000292027"/>
    </source>
</evidence>
<organism evidence="3 4">
    <name type="scientific">Kribbella rubisoli</name>
    <dbReference type="NCBI Taxonomy" id="3075929"/>
    <lineage>
        <taxon>Bacteria</taxon>
        <taxon>Bacillati</taxon>
        <taxon>Actinomycetota</taxon>
        <taxon>Actinomycetes</taxon>
        <taxon>Propionibacteriales</taxon>
        <taxon>Kribbellaceae</taxon>
        <taxon>Kribbella</taxon>
    </lineage>
</organism>
<evidence type="ECO:0008006" key="5">
    <source>
        <dbReference type="Google" id="ProtNLM"/>
    </source>
</evidence>
<evidence type="ECO:0000313" key="3">
    <source>
        <dbReference type="EMBL" id="RZU10882.1"/>
    </source>
</evidence>
<dbReference type="CDD" id="cd15482">
    <property type="entry name" value="Sialidase_non-viral"/>
    <property type="match status" value="1"/>
</dbReference>
<dbReference type="InterPro" id="IPR036278">
    <property type="entry name" value="Sialidase_sf"/>
</dbReference>
<dbReference type="OrthoDB" id="4894058at2"/>
<protein>
    <recommendedName>
        <fullName evidence="5">Exo-alpha-sialidase</fullName>
    </recommendedName>
</protein>
<feature type="region of interest" description="Disordered" evidence="1">
    <location>
        <begin position="37"/>
        <end position="57"/>
    </location>
</feature>
<accession>A0A4Q7WLD4</accession>
<sequence>MKRLGLRVITTCLLIGLAGCTSSAGSGQITADRPVAKPIDFNEPTTPQAAEKAHPVGDRTEQALQAVAARGGRIVAVGFDESANVSRALFISSDDAGRTWTRRQLDKDSLERSQTFEGATDIAGGPAGFVAIGDGPSTVLWHSSDGTTWQRLTVDPKTLRKTDYLRAIAATATGFAIVGGSTVGGNHLVYWQSTDGVTWRRTEGPAIGLKQTVPGEVAGDQIVAAGKTVVIAGNLSTPGGKQTDRLQYWYSTDGGRHFRTAAVRGEIATDYSVYNNALAVGDGKFVALVQGTGFDEENNSWDAVVVEGGPSGASWHVAATPWMLGTAFQDIPGTLVKAGKDWVATTQVTSTTVDTTVAVGPTWAQLADGTDTDSQRGRGTQLLADSVAIGNDVVMVGSNDRTGSTEPAVWRYAEARVSSIALPAELSGGRPSSYVRNILRAGNELVAVGDVSGAPTGWTRTGSTWQATTLPGRKDAISTSVLNAAATADGRVVAVGERNLPIGRRAAVWIRGSNGQWTDADSPVLGVGARSPYGGPSAAAVALGPSGWVVVGQRQDGTGHVDAWSAYSKDGKAWIEGVGGKVLPAKAASDDETRRTAGQNLRTVGTGEAGMTTVLAVGSRFVAGGDRGDGTPAVWLSPNGSDWKTVVNLPLAKGVHSANVFGLGRLGNTLIAFGDYQRQDDDSDGGWVTWTSKDGGLRWTNQIAAPTKAFAAELVPVSDGLVALGNTGTDDDTEAAAWFSRDGRTWKAVPVPGERAKGRGRQGLVSGVVNQGKLLAVGFDVPPAGGGYYAQEMDIPK</sequence>